<name>A0A7G7WYZ7_9CNID</name>
<sequence length="522" mass="59467">MMLRLVLTGCLLLQVLETTGQDLLTSEGEEGWLEKVLGSRVNDPATEDHINISKRALEEAPVTLINNFVRGLDEELDTEKAKLVKDAVNDVKTGWKDKSYNERHAMVSCIQSASRNMKVFFNTKDDPVSSIQAGMEIVASFAMLFGPHGQAAAAGLSFISAFLSLFGKGKNKPEPMEKIVKRQVDQALEEFYERTLSDEVSGTLTDFQLSKSFLDGVRSETKTLSDTEANALASHVPVYKGVKFMGILAGQIEDIKKDNPYGGSKVKKCLKYIELYSQLATLKTEILIEMAALLPDSHKNIRNGIHNVITSLYKSQKEMMKFLYESDYTNYILPFYMPFIYTSTDKYATSVLKIPNYNRDLSGIWCLKYYGVSDGYLTWQRQYEKLLVGGYPYTSFTSYKNCFWRLVPHGKNLYSIVNNYHCPGYDYCYSLLYWQTIKDGVFRVYMHSSKAVMWEIQKRGNYYRIRSKYGCKSGDWRCNRELGRQQEPGKPIGIMRGGRKIYENVPTGGLLSGVGYYWQITK</sequence>
<organism evidence="2">
    <name type="scientific">Ceriantheomorphe brasiliensis</name>
    <dbReference type="NCBI Taxonomy" id="1048506"/>
    <lineage>
        <taxon>Eukaryota</taxon>
        <taxon>Metazoa</taxon>
        <taxon>Cnidaria</taxon>
        <taxon>Anthozoa</taxon>
        <taxon>Ceriantharia</taxon>
        <taxon>Spirularia</taxon>
        <taxon>Cerianthidae</taxon>
        <taxon>Ceriantheomorphe</taxon>
    </lineage>
</organism>
<reference evidence="2" key="2">
    <citation type="submission" date="2020-07" db="EMBL/GenBank/DDBJ databases">
        <authorList>
            <person name="Klompen A.L."/>
            <person name="Macrander J."/>
            <person name="Reitzel A.M."/>
            <person name="Stampar S.N."/>
        </authorList>
    </citation>
    <scope>NUCLEOTIDE SEQUENCE</scope>
</reference>
<dbReference type="AlphaFoldDB" id="A0A7G7WYZ7"/>
<evidence type="ECO:0000256" key="1">
    <source>
        <dbReference type="SAM" id="SignalP"/>
    </source>
</evidence>
<feature type="chain" id="PRO_5028932478" evidence="1">
    <location>
        <begin position="21"/>
        <end position="522"/>
    </location>
</feature>
<reference evidence="2" key="1">
    <citation type="journal article" date="2020" name="Mar. Drugs">
        <title>Transcriptomic Analysis of Four Cerianthid (Cnidaria, Ceriantharia) Venoms.</title>
        <authorList>
            <person name="Klompen A.M.L."/>
            <person name="Macrander J."/>
            <person name="Reitzel A.M."/>
            <person name="Stampar S.N."/>
        </authorList>
    </citation>
    <scope>NUCLEOTIDE SEQUENCE</scope>
</reference>
<evidence type="ECO:0000313" key="2">
    <source>
        <dbReference type="EMBL" id="QNH72486.1"/>
    </source>
</evidence>
<dbReference type="EMBL" id="MT747552">
    <property type="protein sequence ID" value="QNH72486.1"/>
    <property type="molecule type" value="mRNA"/>
</dbReference>
<protein>
    <submittedName>
        <fullName evidence="2">Toxin candidate TRINITY_DN19888_c0_g3_i2</fullName>
    </submittedName>
</protein>
<keyword evidence="1" id="KW-0732">Signal</keyword>
<feature type="signal peptide" evidence="1">
    <location>
        <begin position="1"/>
        <end position="20"/>
    </location>
</feature>
<accession>A0A7G7WYZ7</accession>
<proteinExistence type="evidence at transcript level"/>